<reference evidence="2" key="3">
    <citation type="submission" date="2015-04" db="UniProtKB">
        <authorList>
            <consortium name="EnsemblPlants"/>
        </authorList>
    </citation>
    <scope>IDENTIFICATION</scope>
    <source>
        <strain evidence="2">cv. Jemalong A17</strain>
    </source>
</reference>
<accession>A0A072URY2</accession>
<reference evidence="1 3" key="1">
    <citation type="journal article" date="2011" name="Nature">
        <title>The Medicago genome provides insight into the evolution of rhizobial symbioses.</title>
        <authorList>
            <person name="Young N.D."/>
            <person name="Debelle F."/>
            <person name="Oldroyd G.E."/>
            <person name="Geurts R."/>
            <person name="Cannon S.B."/>
            <person name="Udvardi M.K."/>
            <person name="Benedito V.A."/>
            <person name="Mayer K.F."/>
            <person name="Gouzy J."/>
            <person name="Schoof H."/>
            <person name="Van de Peer Y."/>
            <person name="Proost S."/>
            <person name="Cook D.R."/>
            <person name="Meyers B.C."/>
            <person name="Spannagl M."/>
            <person name="Cheung F."/>
            <person name="De Mita S."/>
            <person name="Krishnakumar V."/>
            <person name="Gundlach H."/>
            <person name="Zhou S."/>
            <person name="Mudge J."/>
            <person name="Bharti A.K."/>
            <person name="Murray J.D."/>
            <person name="Naoumkina M.A."/>
            <person name="Rosen B."/>
            <person name="Silverstein K.A."/>
            <person name="Tang H."/>
            <person name="Rombauts S."/>
            <person name="Zhao P.X."/>
            <person name="Zhou P."/>
            <person name="Barbe V."/>
            <person name="Bardou P."/>
            <person name="Bechner M."/>
            <person name="Bellec A."/>
            <person name="Berger A."/>
            <person name="Berges H."/>
            <person name="Bidwell S."/>
            <person name="Bisseling T."/>
            <person name="Choisne N."/>
            <person name="Couloux A."/>
            <person name="Denny R."/>
            <person name="Deshpande S."/>
            <person name="Dai X."/>
            <person name="Doyle J.J."/>
            <person name="Dudez A.M."/>
            <person name="Farmer A.D."/>
            <person name="Fouteau S."/>
            <person name="Franken C."/>
            <person name="Gibelin C."/>
            <person name="Gish J."/>
            <person name="Goldstein S."/>
            <person name="Gonzalez A.J."/>
            <person name="Green P.J."/>
            <person name="Hallab A."/>
            <person name="Hartog M."/>
            <person name="Hua A."/>
            <person name="Humphray S.J."/>
            <person name="Jeong D.H."/>
            <person name="Jing Y."/>
            <person name="Jocker A."/>
            <person name="Kenton S.M."/>
            <person name="Kim D.J."/>
            <person name="Klee K."/>
            <person name="Lai H."/>
            <person name="Lang C."/>
            <person name="Lin S."/>
            <person name="Macmil S.L."/>
            <person name="Magdelenat G."/>
            <person name="Matthews L."/>
            <person name="McCorrison J."/>
            <person name="Monaghan E.L."/>
            <person name="Mun J.H."/>
            <person name="Najar F.Z."/>
            <person name="Nicholson C."/>
            <person name="Noirot C."/>
            <person name="O'Bleness M."/>
            <person name="Paule C.R."/>
            <person name="Poulain J."/>
            <person name="Prion F."/>
            <person name="Qin B."/>
            <person name="Qu C."/>
            <person name="Retzel E.F."/>
            <person name="Riddle C."/>
            <person name="Sallet E."/>
            <person name="Samain S."/>
            <person name="Samson N."/>
            <person name="Sanders I."/>
            <person name="Saurat O."/>
            <person name="Scarpelli C."/>
            <person name="Schiex T."/>
            <person name="Segurens B."/>
            <person name="Severin A.J."/>
            <person name="Sherrier D.J."/>
            <person name="Shi R."/>
            <person name="Sims S."/>
            <person name="Singer S.R."/>
            <person name="Sinharoy S."/>
            <person name="Sterck L."/>
            <person name="Viollet A."/>
            <person name="Wang B.B."/>
            <person name="Wang K."/>
            <person name="Wang M."/>
            <person name="Wang X."/>
            <person name="Warfsmann J."/>
            <person name="Weissenbach J."/>
            <person name="White D.D."/>
            <person name="White J.D."/>
            <person name="Wiley G.B."/>
            <person name="Wincker P."/>
            <person name="Xing Y."/>
            <person name="Yang L."/>
            <person name="Yao Z."/>
            <person name="Ying F."/>
            <person name="Zhai J."/>
            <person name="Zhou L."/>
            <person name="Zuber A."/>
            <person name="Denarie J."/>
            <person name="Dixon R.A."/>
            <person name="May G.D."/>
            <person name="Schwartz D.C."/>
            <person name="Rogers J."/>
            <person name="Quetier F."/>
            <person name="Town C.D."/>
            <person name="Roe B.A."/>
        </authorList>
    </citation>
    <scope>NUCLEOTIDE SEQUENCE [LARGE SCALE GENOMIC DNA]</scope>
    <source>
        <strain evidence="1">A17</strain>
        <strain evidence="2 3">cv. Jemalong A17</strain>
    </source>
</reference>
<evidence type="ECO:0000313" key="3">
    <source>
        <dbReference type="Proteomes" id="UP000002051"/>
    </source>
</evidence>
<evidence type="ECO:0000313" key="2">
    <source>
        <dbReference type="EnsemblPlants" id="KEH28630"/>
    </source>
</evidence>
<sequence>MVSEPFHDSLGHLLSGLRYRVTKFSNGIRDGFHVFSHVIRHKRLILMYTHEMEVKHMVEKCAQLREINLSGCEKLHANVADSIVFQAINEKDY</sequence>
<dbReference type="EMBL" id="CM001220">
    <property type="protein sequence ID" value="KEH28630.1"/>
    <property type="molecule type" value="Genomic_DNA"/>
</dbReference>
<keyword evidence="3" id="KW-1185">Reference proteome</keyword>
<reference evidence="1 3" key="2">
    <citation type="journal article" date="2014" name="BMC Genomics">
        <title>An improved genome release (version Mt4.0) for the model legume Medicago truncatula.</title>
        <authorList>
            <person name="Tang H."/>
            <person name="Krishnakumar V."/>
            <person name="Bidwell S."/>
            <person name="Rosen B."/>
            <person name="Chan A."/>
            <person name="Zhou S."/>
            <person name="Gentzbittel L."/>
            <person name="Childs K.L."/>
            <person name="Yandell M."/>
            <person name="Gundlach H."/>
            <person name="Mayer K.F."/>
            <person name="Schwartz D.C."/>
            <person name="Town C.D."/>
        </authorList>
    </citation>
    <scope>GENOME REANNOTATION</scope>
    <source>
        <strain evidence="1">A17</strain>
        <strain evidence="2 3">cv. Jemalong A17</strain>
    </source>
</reference>
<organism evidence="1 3">
    <name type="scientific">Medicago truncatula</name>
    <name type="common">Barrel medic</name>
    <name type="synonym">Medicago tribuloides</name>
    <dbReference type="NCBI Taxonomy" id="3880"/>
    <lineage>
        <taxon>Eukaryota</taxon>
        <taxon>Viridiplantae</taxon>
        <taxon>Streptophyta</taxon>
        <taxon>Embryophyta</taxon>
        <taxon>Tracheophyta</taxon>
        <taxon>Spermatophyta</taxon>
        <taxon>Magnoliopsida</taxon>
        <taxon>eudicotyledons</taxon>
        <taxon>Gunneridae</taxon>
        <taxon>Pentapetalae</taxon>
        <taxon>rosids</taxon>
        <taxon>fabids</taxon>
        <taxon>Fabales</taxon>
        <taxon>Fabaceae</taxon>
        <taxon>Papilionoideae</taxon>
        <taxon>50 kb inversion clade</taxon>
        <taxon>NPAAA clade</taxon>
        <taxon>Hologalegina</taxon>
        <taxon>IRL clade</taxon>
        <taxon>Trifolieae</taxon>
        <taxon>Medicago</taxon>
    </lineage>
</organism>
<dbReference type="AlphaFoldDB" id="A0A072URY2"/>
<name>A0A072URY2_MEDTR</name>
<dbReference type="HOGENOM" id="CLU_2402977_0_0_1"/>
<dbReference type="EnsemblPlants" id="KEH28630">
    <property type="protein sequence ID" value="KEH28630"/>
    <property type="gene ID" value="MTR_4g008410"/>
</dbReference>
<dbReference type="Proteomes" id="UP000002051">
    <property type="component" value="Chromosome 4"/>
</dbReference>
<proteinExistence type="predicted"/>
<protein>
    <submittedName>
        <fullName evidence="1 2">Uncharacterized protein</fullName>
    </submittedName>
</protein>
<evidence type="ECO:0000313" key="1">
    <source>
        <dbReference type="EMBL" id="KEH28630.1"/>
    </source>
</evidence>
<gene>
    <name evidence="1" type="ordered locus">MTR_4g008410</name>
</gene>